<dbReference type="InterPro" id="IPR036396">
    <property type="entry name" value="Cyt_P450_sf"/>
</dbReference>
<dbReference type="InterPro" id="IPR002401">
    <property type="entry name" value="Cyt_P450_E_grp-I"/>
</dbReference>
<dbReference type="SUPFAM" id="SSF48264">
    <property type="entry name" value="Cytochrome P450"/>
    <property type="match status" value="1"/>
</dbReference>
<organism evidence="16 17">
    <name type="scientific">Psilocybe cyanescens</name>
    <dbReference type="NCBI Taxonomy" id="93625"/>
    <lineage>
        <taxon>Eukaryota</taxon>
        <taxon>Fungi</taxon>
        <taxon>Dikarya</taxon>
        <taxon>Basidiomycota</taxon>
        <taxon>Agaricomycotina</taxon>
        <taxon>Agaricomycetes</taxon>
        <taxon>Agaricomycetidae</taxon>
        <taxon>Agaricales</taxon>
        <taxon>Agaricineae</taxon>
        <taxon>Strophariaceae</taxon>
        <taxon>Psilocybe</taxon>
    </lineage>
</organism>
<evidence type="ECO:0000256" key="2">
    <source>
        <dbReference type="ARBA" id="ARBA00004167"/>
    </source>
</evidence>
<keyword evidence="6 15" id="KW-0812">Transmembrane</keyword>
<dbReference type="InterPro" id="IPR001128">
    <property type="entry name" value="Cyt_P450"/>
</dbReference>
<evidence type="ECO:0000256" key="7">
    <source>
        <dbReference type="ARBA" id="ARBA00022723"/>
    </source>
</evidence>
<dbReference type="OrthoDB" id="2789670at2759"/>
<dbReference type="PANTHER" id="PTHR46300:SF2">
    <property type="entry name" value="CYTOCHROME P450 MONOOXYGENASE ALNH-RELATED"/>
    <property type="match status" value="1"/>
</dbReference>
<evidence type="ECO:0000256" key="8">
    <source>
        <dbReference type="ARBA" id="ARBA00022989"/>
    </source>
</evidence>
<keyword evidence="7 14" id="KW-0479">Metal-binding</keyword>
<dbReference type="PANTHER" id="PTHR46300">
    <property type="entry name" value="P450, PUTATIVE (EUROFUNG)-RELATED-RELATED"/>
    <property type="match status" value="1"/>
</dbReference>
<dbReference type="PRINTS" id="PR00385">
    <property type="entry name" value="P450"/>
</dbReference>
<evidence type="ECO:0000256" key="5">
    <source>
        <dbReference type="ARBA" id="ARBA00022617"/>
    </source>
</evidence>
<evidence type="ECO:0000256" key="14">
    <source>
        <dbReference type="PIRSR" id="PIRSR602401-1"/>
    </source>
</evidence>
<keyword evidence="10 14" id="KW-0408">Iron</keyword>
<evidence type="ECO:0000256" key="3">
    <source>
        <dbReference type="ARBA" id="ARBA00005179"/>
    </source>
</evidence>
<dbReference type="Gene3D" id="1.10.630.10">
    <property type="entry name" value="Cytochrome P450"/>
    <property type="match status" value="1"/>
</dbReference>
<evidence type="ECO:0000256" key="4">
    <source>
        <dbReference type="ARBA" id="ARBA00010617"/>
    </source>
</evidence>
<name>A0A409WJE3_PSICY</name>
<evidence type="ECO:0000256" key="6">
    <source>
        <dbReference type="ARBA" id="ARBA00022692"/>
    </source>
</evidence>
<dbReference type="AlphaFoldDB" id="A0A409WJE3"/>
<dbReference type="InParanoid" id="A0A409WJE3"/>
<dbReference type="STRING" id="93625.A0A409WJE3"/>
<dbReference type="GO" id="GO:0016020">
    <property type="term" value="C:membrane"/>
    <property type="evidence" value="ECO:0007669"/>
    <property type="project" value="UniProtKB-SubCell"/>
</dbReference>
<keyword evidence="5 14" id="KW-0349">Heme</keyword>
<reference evidence="16 17" key="1">
    <citation type="journal article" date="2018" name="Evol. Lett.">
        <title>Horizontal gene cluster transfer increased hallucinogenic mushroom diversity.</title>
        <authorList>
            <person name="Reynolds H.T."/>
            <person name="Vijayakumar V."/>
            <person name="Gluck-Thaler E."/>
            <person name="Korotkin H.B."/>
            <person name="Matheny P.B."/>
            <person name="Slot J.C."/>
        </authorList>
    </citation>
    <scope>NUCLEOTIDE SEQUENCE [LARGE SCALE GENOMIC DNA]</scope>
    <source>
        <strain evidence="16 17">2631</strain>
    </source>
</reference>
<keyword evidence="13" id="KW-0325">Glycoprotein</keyword>
<comment type="subcellular location">
    <subcellularLocation>
        <location evidence="2">Membrane</location>
        <topology evidence="2">Single-pass membrane protein</topology>
    </subcellularLocation>
</comment>
<evidence type="ECO:0000313" key="16">
    <source>
        <dbReference type="EMBL" id="PPQ78646.1"/>
    </source>
</evidence>
<gene>
    <name evidence="16" type="ORF">CVT25_010541</name>
</gene>
<keyword evidence="8 15" id="KW-1133">Transmembrane helix</keyword>
<dbReference type="PRINTS" id="PR00463">
    <property type="entry name" value="EP450I"/>
</dbReference>
<feature type="binding site" description="axial binding residue" evidence="14">
    <location>
        <position position="414"/>
    </location>
    <ligand>
        <name>heme</name>
        <dbReference type="ChEBI" id="CHEBI:30413"/>
    </ligand>
    <ligandPart>
        <name>Fe</name>
        <dbReference type="ChEBI" id="CHEBI:18248"/>
    </ligandPart>
</feature>
<evidence type="ECO:0000256" key="13">
    <source>
        <dbReference type="ARBA" id="ARBA00023180"/>
    </source>
</evidence>
<dbReference type="GO" id="GO:0020037">
    <property type="term" value="F:heme binding"/>
    <property type="evidence" value="ECO:0007669"/>
    <property type="project" value="InterPro"/>
</dbReference>
<keyword evidence="17" id="KW-1185">Reference proteome</keyword>
<dbReference type="Pfam" id="PF00067">
    <property type="entry name" value="p450"/>
    <property type="match status" value="2"/>
</dbReference>
<evidence type="ECO:0000313" key="17">
    <source>
        <dbReference type="Proteomes" id="UP000283269"/>
    </source>
</evidence>
<evidence type="ECO:0000256" key="1">
    <source>
        <dbReference type="ARBA" id="ARBA00001971"/>
    </source>
</evidence>
<keyword evidence="9" id="KW-0560">Oxidoreductase</keyword>
<comment type="similarity">
    <text evidence="4">Belongs to the cytochrome P450 family.</text>
</comment>
<dbReference type="GO" id="GO:0016705">
    <property type="term" value="F:oxidoreductase activity, acting on paired donors, with incorporation or reduction of molecular oxygen"/>
    <property type="evidence" value="ECO:0007669"/>
    <property type="project" value="InterPro"/>
</dbReference>
<evidence type="ECO:0000256" key="10">
    <source>
        <dbReference type="ARBA" id="ARBA00023004"/>
    </source>
</evidence>
<evidence type="ECO:0000256" key="12">
    <source>
        <dbReference type="ARBA" id="ARBA00023136"/>
    </source>
</evidence>
<sequence>MLHLTRNLVQLYDLATLGILLLSSVGYVLWLRRSKSKLPPGPKGTPFIGIQLFDHGLKDFEEWGKEYGEIMHLNAFGQGGIVLLNSHAAAVDLLDRRGGDYKYRPRFIAVNEFLTRGLFLTSTTDDELWRKMRRVGHECMNKTAVHRYYDIQQREALIFTENLLRDSTNWYQEVHRATISGVLSALYDIPPTLSWDDPLITKLNEFDKIVLYAGYPGSYLVEYLTWMRYLPAAIAPWKRKANEIFNDYSALFMRLFRDVETKLEAGDAMPGLVGHSIRQRERLGLSDLEASWIPAAFSNGGLATAESQLWIFPAMLCFPEAQRKCQEELDAVVGRSRTPTLSDKENLPYMRATVRELLRWRAIAPIGVPRVNKKGPDVDDFNPDRFIDENGKLLPAIADTKDGHLTYGFGPRLCPGRHYANDTMFITIAQLLWAATISPATDEKTGKPIIPDPMDTIGVTIRPRPFPCVIKPRFPEAAEMVSQAKEVLG</sequence>
<comment type="pathway">
    <text evidence="3">Secondary metabolite biosynthesis.</text>
</comment>
<protein>
    <recommendedName>
        <fullName evidence="18">Cytochrome P450</fullName>
    </recommendedName>
</protein>
<keyword evidence="11" id="KW-0503">Monooxygenase</keyword>
<keyword evidence="12 15" id="KW-0472">Membrane</keyword>
<dbReference type="GO" id="GO:0004497">
    <property type="term" value="F:monooxygenase activity"/>
    <property type="evidence" value="ECO:0007669"/>
    <property type="project" value="UniProtKB-KW"/>
</dbReference>
<comment type="cofactor">
    <cofactor evidence="1 14">
        <name>heme</name>
        <dbReference type="ChEBI" id="CHEBI:30413"/>
    </cofactor>
</comment>
<dbReference type="InterPro" id="IPR050364">
    <property type="entry name" value="Cytochrome_P450_fung"/>
</dbReference>
<feature type="transmembrane region" description="Helical" evidence="15">
    <location>
        <begin position="12"/>
        <end position="30"/>
    </location>
</feature>
<dbReference type="EMBL" id="NHYD01003411">
    <property type="protein sequence ID" value="PPQ78646.1"/>
    <property type="molecule type" value="Genomic_DNA"/>
</dbReference>
<proteinExistence type="inferred from homology"/>
<evidence type="ECO:0000256" key="11">
    <source>
        <dbReference type="ARBA" id="ARBA00023033"/>
    </source>
</evidence>
<dbReference type="GO" id="GO:0005506">
    <property type="term" value="F:iron ion binding"/>
    <property type="evidence" value="ECO:0007669"/>
    <property type="project" value="InterPro"/>
</dbReference>
<evidence type="ECO:0008006" key="18">
    <source>
        <dbReference type="Google" id="ProtNLM"/>
    </source>
</evidence>
<accession>A0A409WJE3</accession>
<dbReference type="Proteomes" id="UP000283269">
    <property type="component" value="Unassembled WGS sequence"/>
</dbReference>
<comment type="caution">
    <text evidence="16">The sequence shown here is derived from an EMBL/GenBank/DDBJ whole genome shotgun (WGS) entry which is preliminary data.</text>
</comment>
<evidence type="ECO:0000256" key="9">
    <source>
        <dbReference type="ARBA" id="ARBA00023002"/>
    </source>
</evidence>
<evidence type="ECO:0000256" key="15">
    <source>
        <dbReference type="SAM" id="Phobius"/>
    </source>
</evidence>